<dbReference type="Gene3D" id="3.40.50.1000">
    <property type="entry name" value="HAD superfamily/HAD-like"/>
    <property type="match status" value="1"/>
</dbReference>
<dbReference type="InterPro" id="IPR006379">
    <property type="entry name" value="HAD-SF_hydro_IIB"/>
</dbReference>
<comment type="caution">
    <text evidence="5">The sequence shown here is derived from an EMBL/GenBank/DDBJ whole genome shotgun (WGS) entry which is preliminary data.</text>
</comment>
<name>A0A9D2US32_ACILW</name>
<dbReference type="SUPFAM" id="SSF56784">
    <property type="entry name" value="HAD-like"/>
    <property type="match status" value="1"/>
</dbReference>
<evidence type="ECO:0000256" key="2">
    <source>
        <dbReference type="ARBA" id="ARBA00008770"/>
    </source>
</evidence>
<dbReference type="GO" id="GO:0005992">
    <property type="term" value="P:trehalose biosynthetic process"/>
    <property type="evidence" value="ECO:0007669"/>
    <property type="project" value="InterPro"/>
</dbReference>
<gene>
    <name evidence="5" type="primary">otsB</name>
    <name evidence="5" type="ORF">K8V79_06545</name>
</gene>
<dbReference type="InterPro" id="IPR044651">
    <property type="entry name" value="OTSB-like"/>
</dbReference>
<dbReference type="GO" id="GO:0000287">
    <property type="term" value="F:magnesium ion binding"/>
    <property type="evidence" value="ECO:0007669"/>
    <property type="project" value="UniProtKB-ARBA"/>
</dbReference>
<dbReference type="Pfam" id="PF02358">
    <property type="entry name" value="Trehalose_PPase"/>
    <property type="match status" value="1"/>
</dbReference>
<comment type="catalytic activity">
    <reaction evidence="4">
        <text>alpha,alpha-trehalose 6-phosphate + H2O = alpha,alpha-trehalose + phosphate</text>
        <dbReference type="Rhea" id="RHEA:23420"/>
        <dbReference type="ChEBI" id="CHEBI:15377"/>
        <dbReference type="ChEBI" id="CHEBI:16551"/>
        <dbReference type="ChEBI" id="CHEBI:43474"/>
        <dbReference type="ChEBI" id="CHEBI:58429"/>
        <dbReference type="EC" id="3.1.3.12"/>
    </reaction>
</comment>
<sequence>MFKHSEQVIEDSSEASFYMSPNTIINTCPSEIYSQDLVLFLDIDGTISEFNPDPEKSIISSEIIDLLKQLQTYLTLILVTGRSIIQAQNLIHPFKWNIAGSHGLELRYQSELKTLIQLNPERLQQLKDYIQTHARQLAQLRIEVKRYSVALHFREHPDMEQAAHTLALNCLSQFPEFELKPGKYVFELVPQGANKGSAIQQIMQQYHSPTAYPIFIGDDLTDEAGFQAINALKGCSIKVGSGVTAAQYRLENVSQVQAFLEIFLTSLKAQEQQLSEKSHVKTHRVIKSCEST</sequence>
<keyword evidence="4" id="KW-0479">Metal-binding</keyword>
<evidence type="ECO:0000256" key="4">
    <source>
        <dbReference type="RuleBase" id="RU361117"/>
    </source>
</evidence>
<comment type="cofactor">
    <cofactor evidence="4">
        <name>Mg(2+)</name>
        <dbReference type="ChEBI" id="CHEBI:18420"/>
    </cofactor>
</comment>
<evidence type="ECO:0000313" key="5">
    <source>
        <dbReference type="EMBL" id="HJF27891.1"/>
    </source>
</evidence>
<comment type="similarity">
    <text evidence="2 4">Belongs to the trehalose phosphatase family.</text>
</comment>
<dbReference type="NCBIfam" id="TIGR01484">
    <property type="entry name" value="HAD-SF-IIB"/>
    <property type="match status" value="1"/>
</dbReference>
<dbReference type="AlphaFoldDB" id="A0A9D2US32"/>
<comment type="function">
    <text evidence="4">Removes the phosphate from trehalose 6-phosphate to produce free trehalose.</text>
</comment>
<dbReference type="EMBL" id="DYWX01000069">
    <property type="protein sequence ID" value="HJF27891.1"/>
    <property type="molecule type" value="Genomic_DNA"/>
</dbReference>
<keyword evidence="3 4" id="KW-0378">Hydrolase</keyword>
<dbReference type="GO" id="GO:0004805">
    <property type="term" value="F:trehalose-phosphatase activity"/>
    <property type="evidence" value="ECO:0007669"/>
    <property type="project" value="UniProtKB-EC"/>
</dbReference>
<reference evidence="5" key="1">
    <citation type="journal article" date="2021" name="PeerJ">
        <title>Extensive microbial diversity within the chicken gut microbiome revealed by metagenomics and culture.</title>
        <authorList>
            <person name="Gilroy R."/>
            <person name="Ravi A."/>
            <person name="Getino M."/>
            <person name="Pursley I."/>
            <person name="Horton D.L."/>
            <person name="Alikhan N.F."/>
            <person name="Baker D."/>
            <person name="Gharbi K."/>
            <person name="Hall N."/>
            <person name="Watson M."/>
            <person name="Adriaenssens E.M."/>
            <person name="Foster-Nyarko E."/>
            <person name="Jarju S."/>
            <person name="Secka A."/>
            <person name="Antonio M."/>
            <person name="Oren A."/>
            <person name="Chaudhuri R.R."/>
            <person name="La Ragione R."/>
            <person name="Hildebrand F."/>
            <person name="Pallen M.J."/>
        </authorList>
    </citation>
    <scope>NUCLEOTIDE SEQUENCE</scope>
    <source>
        <strain evidence="5">CHK135-1449</strain>
    </source>
</reference>
<dbReference type="InterPro" id="IPR023214">
    <property type="entry name" value="HAD_sf"/>
</dbReference>
<accession>A0A9D2US32</accession>
<protein>
    <recommendedName>
        <fullName evidence="4">Trehalose 6-phosphate phosphatase</fullName>
        <ecNumber evidence="4">3.1.3.12</ecNumber>
    </recommendedName>
</protein>
<evidence type="ECO:0000313" key="6">
    <source>
        <dbReference type="Proteomes" id="UP000787156"/>
    </source>
</evidence>
<dbReference type="Proteomes" id="UP000787156">
    <property type="component" value="Unassembled WGS sequence"/>
</dbReference>
<dbReference type="Gene3D" id="3.30.70.1020">
    <property type="entry name" value="Trehalose-6-phosphate phosphatase related protein, domain 2"/>
    <property type="match status" value="1"/>
</dbReference>
<dbReference type="InterPro" id="IPR003337">
    <property type="entry name" value="Trehalose_PPase"/>
</dbReference>
<comment type="pathway">
    <text evidence="1 4">Glycan biosynthesis; trehalose biosynthesis.</text>
</comment>
<organism evidence="5 6">
    <name type="scientific">Acinetobacter lwoffii</name>
    <dbReference type="NCBI Taxonomy" id="28090"/>
    <lineage>
        <taxon>Bacteria</taxon>
        <taxon>Pseudomonadati</taxon>
        <taxon>Pseudomonadota</taxon>
        <taxon>Gammaproteobacteria</taxon>
        <taxon>Moraxellales</taxon>
        <taxon>Moraxellaceae</taxon>
        <taxon>Acinetobacter</taxon>
    </lineage>
</organism>
<dbReference type="PANTHER" id="PTHR43768:SF3">
    <property type="entry name" value="TREHALOSE 6-PHOSPHATE PHOSPHATASE"/>
    <property type="match status" value="1"/>
</dbReference>
<keyword evidence="4" id="KW-0460">Magnesium</keyword>
<dbReference type="NCBIfam" id="TIGR00685">
    <property type="entry name" value="T6PP"/>
    <property type="match status" value="1"/>
</dbReference>
<dbReference type="PANTHER" id="PTHR43768">
    <property type="entry name" value="TREHALOSE 6-PHOSPHATE PHOSPHATASE"/>
    <property type="match status" value="1"/>
</dbReference>
<reference evidence="5" key="2">
    <citation type="submission" date="2021-09" db="EMBL/GenBank/DDBJ databases">
        <authorList>
            <person name="Gilroy R."/>
        </authorList>
    </citation>
    <scope>NUCLEOTIDE SEQUENCE</scope>
    <source>
        <strain evidence="5">CHK135-1449</strain>
    </source>
</reference>
<dbReference type="EC" id="3.1.3.12" evidence="4"/>
<dbReference type="InterPro" id="IPR036412">
    <property type="entry name" value="HAD-like_sf"/>
</dbReference>
<proteinExistence type="inferred from homology"/>
<evidence type="ECO:0000256" key="1">
    <source>
        <dbReference type="ARBA" id="ARBA00005199"/>
    </source>
</evidence>
<evidence type="ECO:0000256" key="3">
    <source>
        <dbReference type="ARBA" id="ARBA00022801"/>
    </source>
</evidence>